<feature type="coiled-coil region" evidence="7">
    <location>
        <begin position="467"/>
        <end position="524"/>
    </location>
</feature>
<keyword evidence="5 9" id="KW-1133">Transmembrane helix</keyword>
<feature type="transmembrane region" description="Helical" evidence="9">
    <location>
        <begin position="159"/>
        <end position="177"/>
    </location>
</feature>
<evidence type="ECO:0000256" key="3">
    <source>
        <dbReference type="ARBA" id="ARBA00022475"/>
    </source>
</evidence>
<evidence type="ECO:0000259" key="11">
    <source>
        <dbReference type="PROSITE" id="PS51203"/>
    </source>
</evidence>
<feature type="transmembrane region" description="Helical" evidence="9">
    <location>
        <begin position="208"/>
        <end position="234"/>
    </location>
</feature>
<comment type="subcellular location">
    <subcellularLocation>
        <location evidence="1">Apical cell membrane</location>
        <topology evidence="1">Multi-pass membrane protein</topology>
    </subcellularLocation>
</comment>
<sequence length="685" mass="76816">MASRKISDLELGAPIDQPQQHQANNNSVAVDNGITRHHHPPETVNHSHDHNQLDNSSEQEQSVIIERVNSMPKRILNIFSINKTKSRLNETTTCINNDNINMKTLNNIEGPEIVLTNDNHPTTTISSITNGNNHSDAICADANDTKYSLRPDQSGDSKLSFSLKLFAIFSTMYFFMWSSSLLSEAFKLTSVHYTGHFFRNTGILKNPLLGLMVGIATTVIVQSSGAITSVLVTMVGSGVLTVRQGIPIIMGANVGTSVTNTIVSLVEYGNKKNFGIAITAGIVHDMQNVMTVIFMLPLELLVHFLERSSDWFVNLIGLDTHTEVGELQFLSYLVKPLVDLIIIVDTERIGKIAPETLIDSSVSLIKRCLREETIGMILTIILHSSGVFTSMLVPLAGGNVLSLIQIYELTLGSNVGTTTTGIIAALSAQSRFPRETLQVALCHCIFNVAGIVMFYAFPYTKLPLWASKQFDSEVLNLKLDIEELERLRDQATRANVKAEIKVSIENLDQRRRVLEAKINDSSRERIVTHESFKPFKTYGWDEDEKKVNIYAMDLPFEVESVDMKFPSSKEFIATFMGHRIYLRDLNAEVDPEKSTFKIGKTKKRVSFHLVKKVPAKWWSLESKEKDFAKFKKDKETEEDLTAGGDPQESLTKLMKKMYDEGDDDMKRMIKKSFAESQSKMHNPEM</sequence>
<evidence type="ECO:0000256" key="4">
    <source>
        <dbReference type="ARBA" id="ARBA00022692"/>
    </source>
</evidence>
<dbReference type="PROSITE" id="PS51048">
    <property type="entry name" value="SGS"/>
    <property type="match status" value="1"/>
</dbReference>
<feature type="transmembrane region" description="Helical" evidence="9">
    <location>
        <begin position="440"/>
        <end position="459"/>
    </location>
</feature>
<evidence type="ECO:0000256" key="9">
    <source>
        <dbReference type="SAM" id="Phobius"/>
    </source>
</evidence>
<dbReference type="InterPro" id="IPR008978">
    <property type="entry name" value="HSP20-like_chaperone"/>
</dbReference>
<dbReference type="Proteomes" id="UP000825002">
    <property type="component" value="Unassembled WGS sequence"/>
</dbReference>
<evidence type="ECO:0000313" key="12">
    <source>
        <dbReference type="EMBL" id="KAG9510347.1"/>
    </source>
</evidence>
<feature type="domain" description="SGS" evidence="10">
    <location>
        <begin position="606"/>
        <end position="685"/>
    </location>
</feature>
<keyword evidence="6 9" id="KW-0472">Membrane</keyword>
<accession>A0ABQ7SAC0</accession>
<reference evidence="12 13" key="1">
    <citation type="submission" date="2020-10" db="EMBL/GenBank/DDBJ databases">
        <authorList>
            <person name="Klimov P.B."/>
            <person name="Dyachkov S.M."/>
            <person name="Chetverikov P.E."/>
        </authorList>
    </citation>
    <scope>NUCLEOTIDE SEQUENCE [LARGE SCALE GENOMIC DNA]</scope>
    <source>
        <strain evidence="12">BMOC 18-1129-001#AD2665</strain>
        <tissue evidence="12">Entire mites</tissue>
    </source>
</reference>
<feature type="transmembrane region" description="Helical" evidence="9">
    <location>
        <begin position="409"/>
        <end position="428"/>
    </location>
</feature>
<evidence type="ECO:0000256" key="2">
    <source>
        <dbReference type="ARBA" id="ARBA00005808"/>
    </source>
</evidence>
<dbReference type="PROSITE" id="PS51203">
    <property type="entry name" value="CS"/>
    <property type="match status" value="1"/>
</dbReference>
<proteinExistence type="inferred from homology"/>
<comment type="caution">
    <text evidence="12">The sequence shown here is derived from an EMBL/GenBank/DDBJ whole genome shotgun (WGS) entry which is preliminary data.</text>
</comment>
<evidence type="ECO:0000256" key="5">
    <source>
        <dbReference type="ARBA" id="ARBA00022989"/>
    </source>
</evidence>
<name>A0ABQ7SAC0_9ACAR</name>
<evidence type="ECO:0000313" key="13">
    <source>
        <dbReference type="Proteomes" id="UP000825002"/>
    </source>
</evidence>
<feature type="transmembrane region" description="Helical" evidence="9">
    <location>
        <begin position="246"/>
        <end position="266"/>
    </location>
</feature>
<dbReference type="Gene3D" id="2.60.40.790">
    <property type="match status" value="1"/>
</dbReference>
<dbReference type="Pfam" id="PF05002">
    <property type="entry name" value="SGS"/>
    <property type="match status" value="1"/>
</dbReference>
<feature type="domain" description="CS" evidence="11">
    <location>
        <begin position="533"/>
        <end position="621"/>
    </location>
</feature>
<organism evidence="12 13">
    <name type="scientific">Fragariocoptes setiger</name>
    <dbReference type="NCBI Taxonomy" id="1670756"/>
    <lineage>
        <taxon>Eukaryota</taxon>
        <taxon>Metazoa</taxon>
        <taxon>Ecdysozoa</taxon>
        <taxon>Arthropoda</taxon>
        <taxon>Chelicerata</taxon>
        <taxon>Arachnida</taxon>
        <taxon>Acari</taxon>
        <taxon>Acariformes</taxon>
        <taxon>Trombidiformes</taxon>
        <taxon>Prostigmata</taxon>
        <taxon>Eupodina</taxon>
        <taxon>Eriophyoidea</taxon>
        <taxon>Phytoptidae</taxon>
        <taxon>Fragariocoptes</taxon>
    </lineage>
</organism>
<dbReference type="PANTHER" id="PTHR10010:SF46">
    <property type="entry name" value="SODIUM-DEPENDENT PHOSPHATE TRANSPORT PROTEIN 2B"/>
    <property type="match status" value="1"/>
</dbReference>
<dbReference type="InterPro" id="IPR007052">
    <property type="entry name" value="CS_dom"/>
</dbReference>
<dbReference type="InterPro" id="IPR003841">
    <property type="entry name" value="Na/Pi_transpt"/>
</dbReference>
<evidence type="ECO:0000256" key="7">
    <source>
        <dbReference type="SAM" id="Coils"/>
    </source>
</evidence>
<feature type="compositionally biased region" description="Polar residues" evidence="8">
    <location>
        <begin position="17"/>
        <end position="29"/>
    </location>
</feature>
<keyword evidence="7" id="KW-0175">Coiled coil</keyword>
<keyword evidence="13" id="KW-1185">Reference proteome</keyword>
<protein>
    <submittedName>
        <fullName evidence="12">Sodium-dependent phosphate transport protein 2B</fullName>
    </submittedName>
</protein>
<evidence type="ECO:0000259" key="10">
    <source>
        <dbReference type="PROSITE" id="PS51048"/>
    </source>
</evidence>
<dbReference type="InterPro" id="IPR007699">
    <property type="entry name" value="SGS_dom"/>
</dbReference>
<dbReference type="PANTHER" id="PTHR10010">
    <property type="entry name" value="SOLUTE CARRIER FAMILY 34 SODIUM PHOSPHATE , MEMBER 2-RELATED"/>
    <property type="match status" value="1"/>
</dbReference>
<feature type="transmembrane region" description="Helical" evidence="9">
    <location>
        <begin position="374"/>
        <end position="397"/>
    </location>
</feature>
<feature type="region of interest" description="Disordered" evidence="8">
    <location>
        <begin position="1"/>
        <end position="56"/>
    </location>
</feature>
<evidence type="ECO:0000256" key="8">
    <source>
        <dbReference type="SAM" id="MobiDB-lite"/>
    </source>
</evidence>
<comment type="similarity">
    <text evidence="2">Belongs to the SLC34A transporter family.</text>
</comment>
<dbReference type="EMBL" id="JAIFTH010000168">
    <property type="protein sequence ID" value="KAG9510347.1"/>
    <property type="molecule type" value="Genomic_DNA"/>
</dbReference>
<keyword evidence="3" id="KW-1003">Cell membrane</keyword>
<evidence type="ECO:0000256" key="6">
    <source>
        <dbReference type="ARBA" id="ARBA00023136"/>
    </source>
</evidence>
<dbReference type="Pfam" id="PF04969">
    <property type="entry name" value="CS"/>
    <property type="match status" value="1"/>
</dbReference>
<dbReference type="SUPFAM" id="SSF49764">
    <property type="entry name" value="HSP20-like chaperones"/>
    <property type="match status" value="1"/>
</dbReference>
<gene>
    <name evidence="12" type="primary">SLC34A2</name>
    <name evidence="12" type="ORF">GZH46_01112</name>
</gene>
<dbReference type="Pfam" id="PF02690">
    <property type="entry name" value="Na_Pi_cotrans"/>
    <property type="match status" value="2"/>
</dbReference>
<keyword evidence="4 9" id="KW-0812">Transmembrane</keyword>
<evidence type="ECO:0000256" key="1">
    <source>
        <dbReference type="ARBA" id="ARBA00004424"/>
    </source>
</evidence>